<accession>A0ABR0VGL9</accession>
<reference evidence="3 4" key="1">
    <citation type="journal article" date="2021" name="Comput. Struct. Biotechnol. J.">
        <title>De novo genome assembly of the potent medicinal plant Rehmannia glutinosa using nanopore technology.</title>
        <authorList>
            <person name="Ma L."/>
            <person name="Dong C."/>
            <person name="Song C."/>
            <person name="Wang X."/>
            <person name="Zheng X."/>
            <person name="Niu Y."/>
            <person name="Chen S."/>
            <person name="Feng W."/>
        </authorList>
    </citation>
    <scope>NUCLEOTIDE SEQUENCE [LARGE SCALE GENOMIC DNA]</scope>
    <source>
        <strain evidence="3">DH-2019</strain>
    </source>
</reference>
<dbReference type="PANTHER" id="PTHR23024:SF409">
    <property type="entry name" value="CARBOXYLESTERASE 6-RELATED"/>
    <property type="match status" value="1"/>
</dbReference>
<evidence type="ECO:0000259" key="2">
    <source>
        <dbReference type="Pfam" id="PF07859"/>
    </source>
</evidence>
<keyword evidence="4" id="KW-1185">Reference proteome</keyword>
<organism evidence="3 4">
    <name type="scientific">Rehmannia glutinosa</name>
    <name type="common">Chinese foxglove</name>
    <dbReference type="NCBI Taxonomy" id="99300"/>
    <lineage>
        <taxon>Eukaryota</taxon>
        <taxon>Viridiplantae</taxon>
        <taxon>Streptophyta</taxon>
        <taxon>Embryophyta</taxon>
        <taxon>Tracheophyta</taxon>
        <taxon>Spermatophyta</taxon>
        <taxon>Magnoliopsida</taxon>
        <taxon>eudicotyledons</taxon>
        <taxon>Gunneridae</taxon>
        <taxon>Pentapetalae</taxon>
        <taxon>asterids</taxon>
        <taxon>lamiids</taxon>
        <taxon>Lamiales</taxon>
        <taxon>Orobanchaceae</taxon>
        <taxon>Rehmannieae</taxon>
        <taxon>Rehmannia</taxon>
    </lineage>
</organism>
<dbReference type="InterPro" id="IPR029058">
    <property type="entry name" value="AB_hydrolase_fold"/>
</dbReference>
<evidence type="ECO:0000256" key="1">
    <source>
        <dbReference type="ARBA" id="ARBA00010515"/>
    </source>
</evidence>
<dbReference type="InterPro" id="IPR013094">
    <property type="entry name" value="AB_hydrolase_3"/>
</dbReference>
<dbReference type="SUPFAM" id="SSF53474">
    <property type="entry name" value="alpha/beta-Hydrolases"/>
    <property type="match status" value="1"/>
</dbReference>
<comment type="caution">
    <text evidence="3">The sequence shown here is derived from an EMBL/GenBank/DDBJ whole genome shotgun (WGS) entry which is preliminary data.</text>
</comment>
<comment type="similarity">
    <text evidence="1">Belongs to the 'GDXG' lipolytic enzyme family.</text>
</comment>
<protein>
    <recommendedName>
        <fullName evidence="2">Alpha/beta hydrolase fold-3 domain-containing protein</fullName>
    </recommendedName>
</protein>
<dbReference type="InterPro" id="IPR050466">
    <property type="entry name" value="Carboxylest/Gibb_receptor"/>
</dbReference>
<gene>
    <name evidence="3" type="ORF">DH2020_032226</name>
</gene>
<evidence type="ECO:0000313" key="3">
    <source>
        <dbReference type="EMBL" id="KAK6134047.1"/>
    </source>
</evidence>
<dbReference type="EMBL" id="JABTTQ020001182">
    <property type="protein sequence ID" value="KAK6134047.1"/>
    <property type="molecule type" value="Genomic_DNA"/>
</dbReference>
<dbReference type="Proteomes" id="UP001318860">
    <property type="component" value="Unassembled WGS sequence"/>
</dbReference>
<dbReference type="Gene3D" id="3.40.50.1820">
    <property type="entry name" value="alpha/beta hydrolase"/>
    <property type="match status" value="1"/>
</dbReference>
<dbReference type="Pfam" id="PF07859">
    <property type="entry name" value="Abhydrolase_3"/>
    <property type="match status" value="1"/>
</dbReference>
<evidence type="ECO:0000313" key="4">
    <source>
        <dbReference type="Proteomes" id="UP001318860"/>
    </source>
</evidence>
<sequence>MAAMTIDPNLTLQINTKSQPQQRLVAEEIDGLIRVYKDGHVERPQIVPCVPPSLAPELGVTCGDTIIDTYTNIWARVYVPNANQSKHHLPLLVLAPENPLPAAYDDGVKAVNWIAHQVFVKSPQWWTSKCNASNIFLGGDSAGANIAYIVALRLRPSEIKGLVLIQPFFGGEKRTNSEKFMVQPPRSALTVAAADAYWRLSLPAGADRDHPWCNPTVKGAAAGMRDLGMLVCVSEMDILKDRNLEFCGSLKASGCRRVEAVVFKDVGHAFQILNKSPVSEIRVHELICHIKSFISRELMYSLLFEIQDLDKPSS</sequence>
<feature type="domain" description="Alpha/beta hydrolase fold-3" evidence="2">
    <location>
        <begin position="94"/>
        <end position="271"/>
    </location>
</feature>
<name>A0ABR0VGL9_REHGL</name>
<proteinExistence type="inferred from homology"/>
<dbReference type="PANTHER" id="PTHR23024">
    <property type="entry name" value="ARYLACETAMIDE DEACETYLASE"/>
    <property type="match status" value="1"/>
</dbReference>